<dbReference type="InterPro" id="IPR001279">
    <property type="entry name" value="Metallo-B-lactamas"/>
</dbReference>
<dbReference type="Pfam" id="PF12706">
    <property type="entry name" value="Lactamase_B_2"/>
    <property type="match status" value="1"/>
</dbReference>
<dbReference type="GO" id="GO:0016787">
    <property type="term" value="F:hydrolase activity"/>
    <property type="evidence" value="ECO:0007669"/>
    <property type="project" value="UniProtKB-KW"/>
</dbReference>
<dbReference type="AlphaFoldDB" id="A0A2U0SJ71"/>
<name>A0A2U0SJ71_9SPHN</name>
<organism evidence="3 4">
    <name type="scientific">Sphingomonas pokkalii</name>
    <dbReference type="NCBI Taxonomy" id="2175090"/>
    <lineage>
        <taxon>Bacteria</taxon>
        <taxon>Pseudomonadati</taxon>
        <taxon>Pseudomonadota</taxon>
        <taxon>Alphaproteobacteria</taxon>
        <taxon>Sphingomonadales</taxon>
        <taxon>Sphingomonadaceae</taxon>
        <taxon>Sphingomonas</taxon>
    </lineage>
</organism>
<accession>A0A2U0SJ71</accession>
<gene>
    <name evidence="3" type="ORF">DD559_07960</name>
</gene>
<dbReference type="OrthoDB" id="9781189at2"/>
<keyword evidence="3" id="KW-0378">Hydrolase</keyword>
<sequence>MSVRILGSGTSSGVPRIGQDWGACNPADPRNRRTRASILVRSQTTTILVDTSPDLREQLLAAEVSTVDAVLWTHDHADHCHGIDDLRQIMHARGGQPVPGWARPFTFEQICKRFPYIFEGRGKYYPPVVDMGAMADVFTVGDIVVRVVDQPHGGITSAGLRFELANYSVGYATDFHAMTAEMREHYRGLDLWVVDALRRAPHPTHPHLESVLGWIKELEPQRAVLVHMDQSMDYATLATELPAGIEPGYDGLELRA</sequence>
<dbReference type="CDD" id="cd16279">
    <property type="entry name" value="metallo-hydrolase-like_MBL-fold"/>
    <property type="match status" value="1"/>
</dbReference>
<dbReference type="PANTHER" id="PTHR42663">
    <property type="entry name" value="HYDROLASE C777.06C-RELATED-RELATED"/>
    <property type="match status" value="1"/>
</dbReference>
<dbReference type="InterPro" id="IPR036866">
    <property type="entry name" value="RibonucZ/Hydroxyglut_hydro"/>
</dbReference>
<reference evidence="3 4" key="1">
    <citation type="submission" date="2018-05" db="EMBL/GenBank/DDBJ databases">
        <title>Description of Sphingomonas pokkalii sp nov, isolated from the rhizosphere of saline tolerant pokkali rice and its draft genome analysis.</title>
        <authorList>
            <person name="Menon R."/>
            <person name="Kumari S."/>
            <person name="Rameshkumar N."/>
        </authorList>
    </citation>
    <scope>NUCLEOTIDE SEQUENCE [LARGE SCALE GENOMIC DNA]</scope>
    <source>
        <strain evidence="3 4">L3B27</strain>
    </source>
</reference>
<dbReference type="Proteomes" id="UP000245890">
    <property type="component" value="Unassembled WGS sequence"/>
</dbReference>
<dbReference type="RefSeq" id="WP_116470791.1">
    <property type="nucleotide sequence ID" value="NZ_QENQ01000001.1"/>
</dbReference>
<keyword evidence="4" id="KW-1185">Reference proteome</keyword>
<feature type="region of interest" description="Disordered" evidence="1">
    <location>
        <begin position="1"/>
        <end position="29"/>
    </location>
</feature>
<dbReference type="SUPFAM" id="SSF56281">
    <property type="entry name" value="Metallo-hydrolase/oxidoreductase"/>
    <property type="match status" value="1"/>
</dbReference>
<feature type="domain" description="Metallo-beta-lactamase" evidence="2">
    <location>
        <begin position="34"/>
        <end position="229"/>
    </location>
</feature>
<comment type="caution">
    <text evidence="3">The sequence shown here is derived from an EMBL/GenBank/DDBJ whole genome shotgun (WGS) entry which is preliminary data.</text>
</comment>
<dbReference type="EMBL" id="QENQ01000001">
    <property type="protein sequence ID" value="PVX31408.1"/>
    <property type="molecule type" value="Genomic_DNA"/>
</dbReference>
<evidence type="ECO:0000313" key="3">
    <source>
        <dbReference type="EMBL" id="PVX31408.1"/>
    </source>
</evidence>
<dbReference type="Gene3D" id="3.60.15.10">
    <property type="entry name" value="Ribonuclease Z/Hydroxyacylglutathione hydrolase-like"/>
    <property type="match status" value="1"/>
</dbReference>
<protein>
    <submittedName>
        <fullName evidence="3">MBL fold metallo-hydrolase</fullName>
    </submittedName>
</protein>
<evidence type="ECO:0000313" key="4">
    <source>
        <dbReference type="Proteomes" id="UP000245890"/>
    </source>
</evidence>
<dbReference type="PANTHER" id="PTHR42663:SF6">
    <property type="entry name" value="HYDROLASE C777.06C-RELATED"/>
    <property type="match status" value="1"/>
</dbReference>
<evidence type="ECO:0000256" key="1">
    <source>
        <dbReference type="SAM" id="MobiDB-lite"/>
    </source>
</evidence>
<dbReference type="SMART" id="SM00849">
    <property type="entry name" value="Lactamase_B"/>
    <property type="match status" value="1"/>
</dbReference>
<evidence type="ECO:0000259" key="2">
    <source>
        <dbReference type="SMART" id="SM00849"/>
    </source>
</evidence>
<proteinExistence type="predicted"/>